<dbReference type="PANTHER" id="PTHR35218">
    <property type="entry name" value="RNASE H DOMAIN-CONTAINING PROTEIN"/>
    <property type="match status" value="1"/>
</dbReference>
<dbReference type="Pfam" id="PF03372">
    <property type="entry name" value="Exo_endo_phos"/>
    <property type="match status" value="1"/>
</dbReference>
<gene>
    <name evidence="3" type="primary">LOC130465553</name>
</gene>
<name>A0ABM3R3Z6_SPIOL</name>
<keyword evidence="2" id="KW-1185">Reference proteome</keyword>
<sequence length="324" mass="37239">MDSILSWNIMGKNRKAKQNEVRRFIHTHRIKLVSLLETKVKRPKLGDLYLNVCPGWNFTTNVNHSTSGRIILAWDPNSFTVNIESMSSQHVHCFITPRSTGTGFFGTFIYGMNDMKDRVPLWNSLCQIADHCNQPWVIMGDFNALMDIEDRVGAPVRIRDIQPMRSCMAYCNLSTIKTMGRQYPWNNKQMGEDRVLSKIDRVLSTTKGFNDVEANDVRIYADLLTKQANLHANPGDDIAATEEKQAAEAYKSAHQVYMSFLQQTAKIQWLEKGDENTRLFHQSIKQRRQQNTIHSIQDMHGSWVGTPNGVKKAFSQFYKDLFCN</sequence>
<evidence type="ECO:0000259" key="1">
    <source>
        <dbReference type="Pfam" id="PF03372"/>
    </source>
</evidence>
<reference evidence="3" key="2">
    <citation type="submission" date="2025-08" db="UniProtKB">
        <authorList>
            <consortium name="RefSeq"/>
        </authorList>
    </citation>
    <scope>IDENTIFICATION</scope>
    <source>
        <tissue evidence="3">Leaf</tissue>
    </source>
</reference>
<dbReference type="SUPFAM" id="SSF56219">
    <property type="entry name" value="DNase I-like"/>
    <property type="match status" value="1"/>
</dbReference>
<evidence type="ECO:0000313" key="3">
    <source>
        <dbReference type="RefSeq" id="XP_056690338.1"/>
    </source>
</evidence>
<dbReference type="InterPro" id="IPR005135">
    <property type="entry name" value="Endo/exonuclease/phosphatase"/>
</dbReference>
<dbReference type="GeneID" id="130465553"/>
<dbReference type="PANTHER" id="PTHR35218:SF9">
    <property type="entry name" value="ENDONUCLEASE_EXONUCLEASE_PHOSPHATASE DOMAIN-CONTAINING PROTEIN"/>
    <property type="match status" value="1"/>
</dbReference>
<evidence type="ECO:0000313" key="2">
    <source>
        <dbReference type="Proteomes" id="UP000813463"/>
    </source>
</evidence>
<reference evidence="2" key="1">
    <citation type="journal article" date="2021" name="Nat. Commun.">
        <title>Genomic analyses provide insights into spinach domestication and the genetic basis of agronomic traits.</title>
        <authorList>
            <person name="Cai X."/>
            <person name="Sun X."/>
            <person name="Xu C."/>
            <person name="Sun H."/>
            <person name="Wang X."/>
            <person name="Ge C."/>
            <person name="Zhang Z."/>
            <person name="Wang Q."/>
            <person name="Fei Z."/>
            <person name="Jiao C."/>
            <person name="Wang Q."/>
        </authorList>
    </citation>
    <scope>NUCLEOTIDE SEQUENCE [LARGE SCALE GENOMIC DNA]</scope>
    <source>
        <strain evidence="2">cv. Varoflay</strain>
    </source>
</reference>
<dbReference type="RefSeq" id="XP_056690338.1">
    <property type="nucleotide sequence ID" value="XM_056834360.1"/>
</dbReference>
<dbReference type="Gene3D" id="3.60.10.10">
    <property type="entry name" value="Endonuclease/exonuclease/phosphatase"/>
    <property type="match status" value="1"/>
</dbReference>
<feature type="domain" description="Endonuclease/exonuclease/phosphatase" evidence="1">
    <location>
        <begin position="5"/>
        <end position="174"/>
    </location>
</feature>
<proteinExistence type="predicted"/>
<protein>
    <recommendedName>
        <fullName evidence="1">Endonuclease/exonuclease/phosphatase domain-containing protein</fullName>
    </recommendedName>
</protein>
<dbReference type="InterPro" id="IPR036691">
    <property type="entry name" value="Endo/exonu/phosph_ase_sf"/>
</dbReference>
<dbReference type="Proteomes" id="UP000813463">
    <property type="component" value="Chromosome 1"/>
</dbReference>
<accession>A0ABM3R3Z6</accession>
<organism evidence="2 3">
    <name type="scientific">Spinacia oleracea</name>
    <name type="common">Spinach</name>
    <dbReference type="NCBI Taxonomy" id="3562"/>
    <lineage>
        <taxon>Eukaryota</taxon>
        <taxon>Viridiplantae</taxon>
        <taxon>Streptophyta</taxon>
        <taxon>Embryophyta</taxon>
        <taxon>Tracheophyta</taxon>
        <taxon>Spermatophyta</taxon>
        <taxon>Magnoliopsida</taxon>
        <taxon>eudicotyledons</taxon>
        <taxon>Gunneridae</taxon>
        <taxon>Pentapetalae</taxon>
        <taxon>Caryophyllales</taxon>
        <taxon>Chenopodiaceae</taxon>
        <taxon>Chenopodioideae</taxon>
        <taxon>Anserineae</taxon>
        <taxon>Spinacia</taxon>
    </lineage>
</organism>